<feature type="region of interest" description="Disordered" evidence="1">
    <location>
        <begin position="214"/>
        <end position="239"/>
    </location>
</feature>
<feature type="compositionally biased region" description="Low complexity" evidence="1">
    <location>
        <begin position="271"/>
        <end position="286"/>
    </location>
</feature>
<dbReference type="Proteomes" id="UP000076727">
    <property type="component" value="Unassembled WGS sequence"/>
</dbReference>
<dbReference type="OrthoDB" id="2683368at2759"/>
<gene>
    <name evidence="2" type="ORF">DAEQUDRAFT_727132</name>
</gene>
<feature type="compositionally biased region" description="Polar residues" evidence="1">
    <location>
        <begin position="214"/>
        <end position="234"/>
    </location>
</feature>
<feature type="compositionally biased region" description="Basic and acidic residues" evidence="1">
    <location>
        <begin position="344"/>
        <end position="354"/>
    </location>
</feature>
<reference evidence="2 3" key="1">
    <citation type="journal article" date="2016" name="Mol. Biol. Evol.">
        <title>Comparative Genomics of Early-Diverging Mushroom-Forming Fungi Provides Insights into the Origins of Lignocellulose Decay Capabilities.</title>
        <authorList>
            <person name="Nagy L.G."/>
            <person name="Riley R."/>
            <person name="Tritt A."/>
            <person name="Adam C."/>
            <person name="Daum C."/>
            <person name="Floudas D."/>
            <person name="Sun H."/>
            <person name="Yadav J.S."/>
            <person name="Pangilinan J."/>
            <person name="Larsson K.H."/>
            <person name="Matsuura K."/>
            <person name="Barry K."/>
            <person name="Labutti K."/>
            <person name="Kuo R."/>
            <person name="Ohm R.A."/>
            <person name="Bhattacharya S.S."/>
            <person name="Shirouzu T."/>
            <person name="Yoshinaga Y."/>
            <person name="Martin F.M."/>
            <person name="Grigoriev I.V."/>
            <person name="Hibbett D.S."/>
        </authorList>
    </citation>
    <scope>NUCLEOTIDE SEQUENCE [LARGE SCALE GENOMIC DNA]</scope>
    <source>
        <strain evidence="2 3">L-15889</strain>
    </source>
</reference>
<protein>
    <submittedName>
        <fullName evidence="2">Uncharacterized protein</fullName>
    </submittedName>
</protein>
<dbReference type="EMBL" id="KV429061">
    <property type="protein sequence ID" value="KZT68963.1"/>
    <property type="molecule type" value="Genomic_DNA"/>
</dbReference>
<sequence>MALPSRPNARLGLPANPRSRSLARRPNASVDLPLSREDMMREYVPSRPAPTPPPVQQVRPTRSMTDMRSAASRSRSVDRGRTGRPSEPPPPLPVAPSAWQARELNPPPRSTEGPLKRFISQRKRTNGIIPSWGSSSSESSNSGNSLRSYTSYASSQTSLADDDMKTTSPTGQSSTSPSMPSNPERPPSSLGTSIWSRVATAAEHLKVNVNKAMSSTVTIQNGEGTPEGQESSLSKAMKAYHVDKAQGDAKELPDWLFEGRDQEIINRLRGPSPDQQPAAPAPSRADTPSSISRSTTASPAPERGRSRVPGVGMREHSLPRRDGSVSGGIRDSVASIHATVPSRDSMHRLKELRLAKRNARVRFEGHEDKAEEDGPPRPRTPSQAGTSRPVAPPSAFKEVPLPEIAPLYRRPTGYSRNTVQEGGASATSVVQPRSASLNRRPTGYTRESSREREIPPVPASTLARRPTGLPARAPSRAGRRSSEESAASSSTMPLVRRPTGLPQRAPSREGRRIGLPGSVRPQKI</sequence>
<accession>A0A165Q3H4</accession>
<feature type="compositionally biased region" description="Low complexity" evidence="1">
    <location>
        <begin position="166"/>
        <end position="182"/>
    </location>
</feature>
<dbReference type="AlphaFoldDB" id="A0A165Q3H4"/>
<name>A0A165Q3H4_9APHY</name>
<evidence type="ECO:0000256" key="1">
    <source>
        <dbReference type="SAM" id="MobiDB-lite"/>
    </source>
</evidence>
<feature type="region of interest" description="Disordered" evidence="1">
    <location>
        <begin position="263"/>
        <end position="524"/>
    </location>
</feature>
<feature type="compositionally biased region" description="Polar residues" evidence="1">
    <location>
        <begin position="414"/>
        <end position="439"/>
    </location>
</feature>
<feature type="compositionally biased region" description="Basic and acidic residues" evidence="1">
    <location>
        <begin position="313"/>
        <end position="323"/>
    </location>
</feature>
<evidence type="ECO:0000313" key="3">
    <source>
        <dbReference type="Proteomes" id="UP000076727"/>
    </source>
</evidence>
<feature type="compositionally biased region" description="Low complexity" evidence="1">
    <location>
        <begin position="131"/>
        <end position="151"/>
    </location>
</feature>
<feature type="compositionally biased region" description="Basic and acidic residues" evidence="1">
    <location>
        <begin position="361"/>
        <end position="376"/>
    </location>
</feature>
<feature type="region of interest" description="Disordered" evidence="1">
    <location>
        <begin position="1"/>
        <end position="194"/>
    </location>
</feature>
<organism evidence="2 3">
    <name type="scientific">Daedalea quercina L-15889</name>
    <dbReference type="NCBI Taxonomy" id="1314783"/>
    <lineage>
        <taxon>Eukaryota</taxon>
        <taxon>Fungi</taxon>
        <taxon>Dikarya</taxon>
        <taxon>Basidiomycota</taxon>
        <taxon>Agaricomycotina</taxon>
        <taxon>Agaricomycetes</taxon>
        <taxon>Polyporales</taxon>
        <taxon>Fomitopsis</taxon>
    </lineage>
</organism>
<evidence type="ECO:0000313" key="2">
    <source>
        <dbReference type="EMBL" id="KZT68963.1"/>
    </source>
</evidence>
<keyword evidence="3" id="KW-1185">Reference proteome</keyword>
<feature type="compositionally biased region" description="Low complexity" evidence="1">
    <location>
        <begin position="56"/>
        <end position="74"/>
    </location>
</feature>
<proteinExistence type="predicted"/>
<feature type="compositionally biased region" description="Polar residues" evidence="1">
    <location>
        <begin position="287"/>
        <end position="298"/>
    </location>
</feature>